<dbReference type="Proteomes" id="UP000737402">
    <property type="component" value="Unassembled WGS sequence"/>
</dbReference>
<sequence>MKPFIHDDFLLPNKMSQILYHDYAKDQPIYDYHCHLDPKEIWENKRFASIGEIWLAGDHYKWRAMRINGVPERYITGAAPDVEKFFQWAKTVPHTLGNPLYHWTHLELARYFDFYDLLNEGTAQTVWDNANEKLAADTFRTREIISRSNVRMIGTTDDPTDSLEYHEYLAEDKTWQPEVLPTFRPDRGIEITKDTFLPWMEKLSRVTDKEIARLDDLLDALKERMDYFHEKGARLSDHGMGEMVFETATKSEVDAIFQKALNNKRLSMDEERKYKTFILIFLGQAYAEKGWTMQLHIGAMRNNNKRMFEKVGADAGFDTIEDHPVAKPLAKYLDALDYTDQLPRTILYNLNPKDNFIFASLAGSYHEEGVPGKVQFGSGWWYNDQKDGMERQMTDLANIGLLSRFIGMLTDSRSFLSYTRHEYFRRILCNMIGGWVEKGEAPHDERLLGSLVKNISFENAMNYFERSNIAEVKK</sequence>
<dbReference type="HAMAP" id="MF_00675">
    <property type="entry name" value="UxaC"/>
    <property type="match status" value="1"/>
</dbReference>
<accession>A0ABS2P3M6</accession>
<name>A0ABS2P3M6_9BACI</name>
<dbReference type="NCBIfam" id="NF002794">
    <property type="entry name" value="PRK02925.1"/>
    <property type="match status" value="1"/>
</dbReference>
<evidence type="ECO:0000256" key="7">
    <source>
        <dbReference type="HAMAP-Rule" id="MF_00675"/>
    </source>
</evidence>
<proteinExistence type="inferred from homology"/>
<evidence type="ECO:0000256" key="1">
    <source>
        <dbReference type="ARBA" id="ARBA00001165"/>
    </source>
</evidence>
<dbReference type="RefSeq" id="WP_204418342.1">
    <property type="nucleotide sequence ID" value="NZ_JAFBED010000008.1"/>
</dbReference>
<dbReference type="SUPFAM" id="SSF51556">
    <property type="entry name" value="Metallo-dependent hydrolases"/>
    <property type="match status" value="1"/>
</dbReference>
<comment type="catalytic activity">
    <reaction evidence="1 7">
        <text>D-glucuronate = D-fructuronate</text>
        <dbReference type="Rhea" id="RHEA:13049"/>
        <dbReference type="ChEBI" id="CHEBI:58720"/>
        <dbReference type="ChEBI" id="CHEBI:59863"/>
        <dbReference type="EC" id="5.3.1.12"/>
    </reaction>
</comment>
<dbReference type="InterPro" id="IPR003766">
    <property type="entry name" value="Uronate_isomerase"/>
</dbReference>
<evidence type="ECO:0000256" key="5">
    <source>
        <dbReference type="ARBA" id="ARBA00020555"/>
    </source>
</evidence>
<evidence type="ECO:0000256" key="6">
    <source>
        <dbReference type="ARBA" id="ARBA00023235"/>
    </source>
</evidence>
<evidence type="ECO:0000256" key="4">
    <source>
        <dbReference type="ARBA" id="ARBA00012546"/>
    </source>
</evidence>
<dbReference type="EC" id="5.3.1.12" evidence="4 7"/>
<evidence type="ECO:0000256" key="3">
    <source>
        <dbReference type="ARBA" id="ARBA00008397"/>
    </source>
</evidence>
<evidence type="ECO:0000313" key="8">
    <source>
        <dbReference type="EMBL" id="MBM7621567.1"/>
    </source>
</evidence>
<comment type="catalytic activity">
    <reaction evidence="7">
        <text>aldehydo-D-galacturonate = keto-D-tagaturonate</text>
        <dbReference type="Rhea" id="RHEA:27702"/>
        <dbReference type="ChEBI" id="CHEBI:12952"/>
        <dbReference type="ChEBI" id="CHEBI:17886"/>
    </reaction>
</comment>
<dbReference type="GO" id="GO:0008880">
    <property type="term" value="F:glucuronate isomerase activity"/>
    <property type="evidence" value="ECO:0007669"/>
    <property type="project" value="UniProtKB-EC"/>
</dbReference>
<keyword evidence="9" id="KW-1185">Reference proteome</keyword>
<dbReference type="PANTHER" id="PTHR30068:SF4">
    <property type="entry name" value="URONATE ISOMERASE"/>
    <property type="match status" value="1"/>
</dbReference>
<gene>
    <name evidence="7" type="primary">uxaC</name>
    <name evidence="8" type="ORF">JOC95_003456</name>
</gene>
<reference evidence="8 9" key="1">
    <citation type="submission" date="2021-01" db="EMBL/GenBank/DDBJ databases">
        <title>Genomic Encyclopedia of Type Strains, Phase IV (KMG-IV): sequencing the most valuable type-strain genomes for metagenomic binning, comparative biology and taxonomic classification.</title>
        <authorList>
            <person name="Goeker M."/>
        </authorList>
    </citation>
    <scope>NUCLEOTIDE SEQUENCE [LARGE SCALE GENOMIC DNA]</scope>
    <source>
        <strain evidence="8 9">DSM 25879</strain>
    </source>
</reference>
<evidence type="ECO:0000313" key="9">
    <source>
        <dbReference type="Proteomes" id="UP000737402"/>
    </source>
</evidence>
<dbReference type="Pfam" id="PF02614">
    <property type="entry name" value="UxaC"/>
    <property type="match status" value="1"/>
</dbReference>
<keyword evidence="6 7" id="KW-0413">Isomerase</keyword>
<dbReference type="InterPro" id="IPR032466">
    <property type="entry name" value="Metal_Hydrolase"/>
</dbReference>
<dbReference type="PANTHER" id="PTHR30068">
    <property type="entry name" value="URONATE ISOMERASE"/>
    <property type="match status" value="1"/>
</dbReference>
<comment type="pathway">
    <text evidence="2 7">Carbohydrate metabolism; pentose and glucuronate interconversion.</text>
</comment>
<protein>
    <recommendedName>
        <fullName evidence="5 7">Uronate isomerase</fullName>
        <ecNumber evidence="4 7">5.3.1.12</ecNumber>
    </recommendedName>
    <alternativeName>
        <fullName evidence="7">Glucuronate isomerase</fullName>
    </alternativeName>
    <alternativeName>
        <fullName evidence="7">Uronic isomerase</fullName>
    </alternativeName>
</protein>
<dbReference type="EMBL" id="JAFBED010000008">
    <property type="protein sequence ID" value="MBM7621567.1"/>
    <property type="molecule type" value="Genomic_DNA"/>
</dbReference>
<comment type="similarity">
    <text evidence="3 7">Belongs to the metallo-dependent hydrolases superfamily. Uronate isomerase family.</text>
</comment>
<evidence type="ECO:0000256" key="2">
    <source>
        <dbReference type="ARBA" id="ARBA00004892"/>
    </source>
</evidence>
<comment type="caution">
    <text evidence="8">The sequence shown here is derived from an EMBL/GenBank/DDBJ whole genome shotgun (WGS) entry which is preliminary data.</text>
</comment>
<organism evidence="8 9">
    <name type="scientific">Sutcliffiella tianshenii</name>
    <dbReference type="NCBI Taxonomy" id="1463404"/>
    <lineage>
        <taxon>Bacteria</taxon>
        <taxon>Bacillati</taxon>
        <taxon>Bacillota</taxon>
        <taxon>Bacilli</taxon>
        <taxon>Bacillales</taxon>
        <taxon>Bacillaceae</taxon>
        <taxon>Sutcliffiella</taxon>
    </lineage>
</organism>
<dbReference type="Gene3D" id="3.20.20.140">
    <property type="entry name" value="Metal-dependent hydrolases"/>
    <property type="match status" value="1"/>
</dbReference>
<dbReference type="Gene3D" id="1.10.2020.10">
    <property type="entry name" value="uronate isomerase, domain 2, chain A"/>
    <property type="match status" value="1"/>
</dbReference>